<gene>
    <name evidence="1" type="ORF">H9S92_14045</name>
</gene>
<keyword evidence="2" id="KW-1185">Reference proteome</keyword>
<sequence length="1012" mass="104801">MGTSDTRLAVLSGTCDTELNCVATVFQTGGTTILANLMLNPGETYLVVVDPLSGGEGMFMVEACNNEVVCNDFTVTLDDNGMASVTAMDLAMTTCDQNGIMLSQSEFSCDDVGEVVVTVSQVDNGGATLTCESTVTVVDDGRIVFPDTTVYVSAESCEVVVEFPNAAGGTPPTFFQGFEDPAFALGGDDWNSFFSSLTREISGTDGIPSATGAAHGVADTVGSTAGQTGIFSRLGGYSTSFGTGFTVSLDVYMNLSDPGVINDTYGWDLSAAASNQSGTHLRDFIFHTASDGMGGILVGGSNNTNFTRRNDLATINGGNNYTITTTGWYTFEFVFRNQAGSLAVDLNLRDAMGTVLFTETRFNVADDIATIVGGNRYLWFTFLEVETLAIDNTSLTYAPAGPQYTFDPASGSAFQLGETEVIATNVISGCTDTFLVTVLDTIAPVIICEAIEVALDSTGNVTIENGDAVVSIEDNCGGNLSGPFTVGGPTARMFDCLDADSTYQRTVVATDMSGNQGSCTYEVTIIDTIVPVIVCEAIEVALDSMGMATIENADAVVSIYDNCPDDLSGPFTVGGPAARTFDCSFADSTFQRTVVITDASGNRGECTYDVTVIDNIVPVIVCEAITVALDSMGTAMIENDDAVVSIYDNCPDDLSGPFTVGGPAARTFDCSFADSTFQRTVVITDASGNRGECTYDVTVVDNIAPVIVSCVTDTTIYLDENGFASIAPGELLVTFDACPPLVLVGNPLVAFDCASAGESFVFNESDVDASGNVSEVCTITITVLDTVPPVALCQDVTIELDEEGNASIAAGATGTPTAVTQVTGMLDGMDPTFNRPVGGPGACSPSGVGTNVFYETFSFTISAADMYTFAFSGVDDLTAALYGGGFDPAAPCANILAYNDDGNGNLDPLIIIQLDLVPGDYTMVITTFGNGATSDYTMDISSANGGQVFAAGGGGGSSDAPLVDNGSSDACGIETYAVSQADFTCANVGPNEVTLTVTDVNGNSSTCTATVT</sequence>
<organism evidence="1 2">
    <name type="scientific">Neolewinella lacunae</name>
    <dbReference type="NCBI Taxonomy" id="1517758"/>
    <lineage>
        <taxon>Bacteria</taxon>
        <taxon>Pseudomonadati</taxon>
        <taxon>Bacteroidota</taxon>
        <taxon>Saprospiria</taxon>
        <taxon>Saprospirales</taxon>
        <taxon>Lewinellaceae</taxon>
        <taxon>Neolewinella</taxon>
    </lineage>
</organism>
<accession>A0A923T869</accession>
<dbReference type="RefSeq" id="WP_187467333.1">
    <property type="nucleotide sequence ID" value="NZ_JACSIT010000127.1"/>
</dbReference>
<name>A0A923T869_9BACT</name>
<dbReference type="EMBL" id="JACSIT010000127">
    <property type="protein sequence ID" value="MBC6995290.1"/>
    <property type="molecule type" value="Genomic_DNA"/>
</dbReference>
<protein>
    <recommendedName>
        <fullName evidence="3">HYR domain-containing protein</fullName>
    </recommendedName>
</protein>
<evidence type="ECO:0000313" key="1">
    <source>
        <dbReference type="EMBL" id="MBC6995290.1"/>
    </source>
</evidence>
<evidence type="ECO:0000313" key="2">
    <source>
        <dbReference type="Proteomes" id="UP000650081"/>
    </source>
</evidence>
<feature type="non-terminal residue" evidence="1">
    <location>
        <position position="1012"/>
    </location>
</feature>
<reference evidence="1" key="1">
    <citation type="submission" date="2020-08" db="EMBL/GenBank/DDBJ databases">
        <title>Lewinella bacteria from marine environments.</title>
        <authorList>
            <person name="Zhong Y."/>
        </authorList>
    </citation>
    <scope>NUCLEOTIDE SEQUENCE</scope>
    <source>
        <strain evidence="1">KCTC 42187</strain>
    </source>
</reference>
<proteinExistence type="predicted"/>
<dbReference type="AlphaFoldDB" id="A0A923T869"/>
<dbReference type="PANTHER" id="PTHR24273:SF32">
    <property type="entry name" value="HYALIN"/>
    <property type="match status" value="1"/>
</dbReference>
<dbReference type="PANTHER" id="PTHR24273">
    <property type="entry name" value="FI04643P-RELATED"/>
    <property type="match status" value="1"/>
</dbReference>
<dbReference type="Proteomes" id="UP000650081">
    <property type="component" value="Unassembled WGS sequence"/>
</dbReference>
<evidence type="ECO:0008006" key="3">
    <source>
        <dbReference type="Google" id="ProtNLM"/>
    </source>
</evidence>
<comment type="caution">
    <text evidence="1">The sequence shown here is derived from an EMBL/GenBank/DDBJ whole genome shotgun (WGS) entry which is preliminary data.</text>
</comment>